<dbReference type="CTD" id="373114"/>
<dbReference type="GeneTree" id="ENSGT00530000064199"/>
<dbReference type="PANTHER" id="PTHR48169:SF3">
    <property type="entry name" value="CASP8 AND FADD LIKE APOPTOSIS REGULATOR"/>
    <property type="match status" value="1"/>
</dbReference>
<evidence type="ECO:0000313" key="7">
    <source>
        <dbReference type="Proteomes" id="UP000694397"/>
    </source>
</evidence>
<dbReference type="Gene3D" id="1.10.533.10">
    <property type="entry name" value="Death Domain, Fas"/>
    <property type="match status" value="2"/>
</dbReference>
<dbReference type="InterPro" id="IPR001309">
    <property type="entry name" value="Pept_C14_p20"/>
</dbReference>
<dbReference type="PROSITE" id="PS50208">
    <property type="entry name" value="CASPASE_P20"/>
    <property type="match status" value="1"/>
</dbReference>
<dbReference type="InterPro" id="IPR011029">
    <property type="entry name" value="DEATH-like_dom_sf"/>
</dbReference>
<dbReference type="SUPFAM" id="SSF47986">
    <property type="entry name" value="DEATH domain"/>
    <property type="match status" value="1"/>
</dbReference>
<dbReference type="GO" id="GO:0042981">
    <property type="term" value="P:regulation of apoptotic process"/>
    <property type="evidence" value="ECO:0007669"/>
    <property type="project" value="InterPro"/>
</dbReference>
<dbReference type="CDD" id="cd08340">
    <property type="entry name" value="DED_c-FLIP_r2"/>
    <property type="match status" value="1"/>
</dbReference>
<sequence length="469" mass="53576">MNEEHFEMINLIMDELSQEERKRSFYLCADLNAGTCGEDLREKLESLITRGQVGPLFLLELMCRIRRFDILKKVLGTNRQEAERLIRSGSVVSDYRVLMADMSEDMGKEDLSALIFLLSGILPRGRQETATSFLDVVMELEKMDKVSSENVDLIEQCLQKIHRADLAKRVQWYQRRVSESQISASVQNQRGEPSLQKTHRATQFANTACQQSLRTKAQENIKMSVPETGRQYCQDSSETYQMQAQPRGLCVIIDCVGSDGDLLEETFRRLHFMVKQRKWLSVMDTWSFLKKMAKLNREHQEADAFVCCILSRGIGANLLATEDRGPGISLDSVRQLFATDSCPSLGGKPKLFFIQSYIISAPPLRWHRDEDLETDGPAVAVNVELVPEGADVLWSHCCTEARNLESGRHRSVYARALGAALLKGQERRMHMLDVHTEINSVIYDHNQKNREEVYSLSLRHTLRKALFLK</sequence>
<dbReference type="InterPro" id="IPR011600">
    <property type="entry name" value="Pept_C14_caspase"/>
</dbReference>
<dbReference type="Pfam" id="PF00656">
    <property type="entry name" value="Peptidase_C14"/>
    <property type="match status" value="1"/>
</dbReference>
<evidence type="ECO:0000256" key="2">
    <source>
        <dbReference type="ARBA" id="ARBA00022703"/>
    </source>
</evidence>
<keyword evidence="2" id="KW-0053">Apoptosis</keyword>
<dbReference type="PROSITE" id="PS50168">
    <property type="entry name" value="DED"/>
    <property type="match status" value="2"/>
</dbReference>
<dbReference type="PANTHER" id="PTHR48169">
    <property type="entry name" value="DED DOMAIN-CONTAINING PROTEIN"/>
    <property type="match status" value="1"/>
</dbReference>
<keyword evidence="7" id="KW-1185">Reference proteome</keyword>
<feature type="domain" description="Caspase family p20" evidence="5">
    <location>
        <begin position="259"/>
        <end position="356"/>
    </location>
</feature>
<comment type="similarity">
    <text evidence="1">Belongs to the peptidase C14A family.</text>
</comment>
<reference evidence="6" key="2">
    <citation type="submission" date="2025-08" db="UniProtKB">
        <authorList>
            <consortium name="Ensembl"/>
        </authorList>
    </citation>
    <scope>IDENTIFICATION</scope>
</reference>
<evidence type="ECO:0000256" key="3">
    <source>
        <dbReference type="ARBA" id="ARBA00022737"/>
    </source>
</evidence>
<evidence type="ECO:0000313" key="6">
    <source>
        <dbReference type="Ensembl" id="ENSSFOP00015013177.1"/>
    </source>
</evidence>
<protein>
    <submittedName>
        <fullName evidence="6">CASP8 and FADD-like apoptosis regulator a</fullName>
    </submittedName>
</protein>
<organism evidence="6 7">
    <name type="scientific">Scleropages formosus</name>
    <name type="common">Asian bonytongue</name>
    <name type="synonym">Osteoglossum formosum</name>
    <dbReference type="NCBI Taxonomy" id="113540"/>
    <lineage>
        <taxon>Eukaryota</taxon>
        <taxon>Metazoa</taxon>
        <taxon>Chordata</taxon>
        <taxon>Craniata</taxon>
        <taxon>Vertebrata</taxon>
        <taxon>Euteleostomi</taxon>
        <taxon>Actinopterygii</taxon>
        <taxon>Neopterygii</taxon>
        <taxon>Teleostei</taxon>
        <taxon>Osteoglossocephala</taxon>
        <taxon>Osteoglossomorpha</taxon>
        <taxon>Osteoglossiformes</taxon>
        <taxon>Osteoglossidae</taxon>
        <taxon>Scleropages</taxon>
    </lineage>
</organism>
<dbReference type="SMART" id="SM00115">
    <property type="entry name" value="CASc"/>
    <property type="match status" value="1"/>
</dbReference>
<dbReference type="InterPro" id="IPR029030">
    <property type="entry name" value="Caspase-like_dom_sf"/>
</dbReference>
<name>A0A8C9RJG0_SCLFO</name>
<gene>
    <name evidence="6" type="primary">CFLAR</name>
    <name evidence="6" type="synonym">cflara</name>
</gene>
<dbReference type="GO" id="GO:0005737">
    <property type="term" value="C:cytoplasm"/>
    <property type="evidence" value="ECO:0007669"/>
    <property type="project" value="UniProtKB-ARBA"/>
</dbReference>
<dbReference type="GO" id="GO:0006508">
    <property type="term" value="P:proteolysis"/>
    <property type="evidence" value="ECO:0007669"/>
    <property type="project" value="InterPro"/>
</dbReference>
<reference evidence="6" key="3">
    <citation type="submission" date="2025-09" db="UniProtKB">
        <authorList>
            <consortium name="Ensembl"/>
        </authorList>
    </citation>
    <scope>IDENTIFICATION</scope>
</reference>
<dbReference type="GeneID" id="108942112"/>
<dbReference type="Proteomes" id="UP000694397">
    <property type="component" value="Chromosome 14"/>
</dbReference>
<dbReference type="SMART" id="SM00031">
    <property type="entry name" value="DED"/>
    <property type="match status" value="2"/>
</dbReference>
<dbReference type="FunFam" id="1.10.533.10:FF:000016">
    <property type="entry name" value="CASP8 and FADD-like apoptosis regulator"/>
    <property type="match status" value="1"/>
</dbReference>
<dbReference type="SUPFAM" id="SSF52129">
    <property type="entry name" value="Caspase-like"/>
    <property type="match status" value="1"/>
</dbReference>
<evidence type="ECO:0000259" key="5">
    <source>
        <dbReference type="PROSITE" id="PS50208"/>
    </source>
</evidence>
<accession>A0A8C9RJG0</accession>
<dbReference type="GO" id="GO:0004197">
    <property type="term" value="F:cysteine-type endopeptidase activity"/>
    <property type="evidence" value="ECO:0007669"/>
    <property type="project" value="InterPro"/>
</dbReference>
<dbReference type="OrthoDB" id="8816507at2759"/>
<reference evidence="6 7" key="1">
    <citation type="submission" date="2019-04" db="EMBL/GenBank/DDBJ databases">
        <authorList>
            <consortium name="Wellcome Sanger Institute Data Sharing"/>
        </authorList>
    </citation>
    <scope>NUCLEOTIDE SEQUENCE [LARGE SCALE GENOMIC DNA]</scope>
</reference>
<keyword evidence="3" id="KW-0677">Repeat</keyword>
<evidence type="ECO:0000259" key="4">
    <source>
        <dbReference type="PROSITE" id="PS50168"/>
    </source>
</evidence>
<proteinExistence type="inferred from homology"/>
<dbReference type="Pfam" id="PF01335">
    <property type="entry name" value="DED"/>
    <property type="match status" value="1"/>
</dbReference>
<dbReference type="AlphaFoldDB" id="A0A8C9RJG0"/>
<dbReference type="Gene3D" id="3.40.50.1460">
    <property type="match status" value="1"/>
</dbReference>
<evidence type="ECO:0000256" key="1">
    <source>
        <dbReference type="ARBA" id="ARBA00010134"/>
    </source>
</evidence>
<dbReference type="InterPro" id="IPR001875">
    <property type="entry name" value="DED_dom"/>
</dbReference>
<feature type="domain" description="DED" evidence="4">
    <location>
        <begin position="94"/>
        <end position="172"/>
    </location>
</feature>
<dbReference type="Ensembl" id="ENSSFOT00015013342.2">
    <property type="protein sequence ID" value="ENSSFOP00015013177.1"/>
    <property type="gene ID" value="ENSSFOG00015008476.2"/>
</dbReference>
<dbReference type="GO" id="GO:0006915">
    <property type="term" value="P:apoptotic process"/>
    <property type="evidence" value="ECO:0007669"/>
    <property type="project" value="UniProtKB-KW"/>
</dbReference>
<dbReference type="InterPro" id="IPR015917">
    <property type="entry name" value="Pept_C14A"/>
</dbReference>
<feature type="domain" description="DED" evidence="4">
    <location>
        <begin position="4"/>
        <end position="76"/>
    </location>
</feature>